<comment type="catalytic activity">
    <reaction evidence="10">
        <text>ATP + H2O = ADP + phosphate + H(+)</text>
        <dbReference type="Rhea" id="RHEA:13065"/>
        <dbReference type="ChEBI" id="CHEBI:15377"/>
        <dbReference type="ChEBI" id="CHEBI:15378"/>
        <dbReference type="ChEBI" id="CHEBI:30616"/>
        <dbReference type="ChEBI" id="CHEBI:43474"/>
        <dbReference type="ChEBI" id="CHEBI:456216"/>
        <dbReference type="EC" id="5.6.2.3"/>
    </reaction>
</comment>
<dbReference type="PANTHER" id="PTHR30153:SF2">
    <property type="entry name" value="REPLICATIVE DNA HELICASE"/>
    <property type="match status" value="1"/>
</dbReference>
<dbReference type="InterPro" id="IPR007694">
    <property type="entry name" value="DNA_helicase_DnaB-like_C"/>
</dbReference>
<evidence type="ECO:0000256" key="8">
    <source>
        <dbReference type="ARBA" id="ARBA00023235"/>
    </source>
</evidence>
<dbReference type="InterPro" id="IPR036185">
    <property type="entry name" value="DNA_heli_DnaB-like_N_sf"/>
</dbReference>
<dbReference type="GO" id="GO:0006260">
    <property type="term" value="P:DNA replication"/>
    <property type="evidence" value="ECO:0007669"/>
    <property type="project" value="UniProtKB-KW"/>
</dbReference>
<dbReference type="GO" id="GO:0003677">
    <property type="term" value="F:DNA binding"/>
    <property type="evidence" value="ECO:0007669"/>
    <property type="project" value="UniProtKB-KW"/>
</dbReference>
<dbReference type="InterPro" id="IPR007693">
    <property type="entry name" value="DNA_helicase_DnaB-like_N"/>
</dbReference>
<feature type="domain" description="DNA helicase DnaB-like N-terminal" evidence="11">
    <location>
        <begin position="24"/>
        <end position="102"/>
    </location>
</feature>
<evidence type="ECO:0000256" key="4">
    <source>
        <dbReference type="ARBA" id="ARBA00022801"/>
    </source>
</evidence>
<evidence type="ECO:0000256" key="1">
    <source>
        <dbReference type="ARBA" id="ARBA00008428"/>
    </source>
</evidence>
<dbReference type="SUPFAM" id="SSF48024">
    <property type="entry name" value="N-terminal domain of DnaB helicase"/>
    <property type="match status" value="1"/>
</dbReference>
<keyword evidence="5 13" id="KW-0347">Helicase</keyword>
<name>A0A1S5RCU8_9CAUD</name>
<keyword evidence="2" id="KW-0235">DNA replication</keyword>
<keyword evidence="14" id="KW-1185">Reference proteome</keyword>
<evidence type="ECO:0000313" key="13">
    <source>
        <dbReference type="EMBL" id="ANO57991.1"/>
    </source>
</evidence>
<keyword evidence="3" id="KW-0547">Nucleotide-binding</keyword>
<dbReference type="GO" id="GO:0005524">
    <property type="term" value="F:ATP binding"/>
    <property type="evidence" value="ECO:0007669"/>
    <property type="project" value="UniProtKB-KW"/>
</dbReference>
<dbReference type="EC" id="5.6.2.3" evidence="9"/>
<dbReference type="InterPro" id="IPR027417">
    <property type="entry name" value="P-loop_NTPase"/>
</dbReference>
<keyword evidence="4" id="KW-0378">Hydrolase</keyword>
<evidence type="ECO:0000259" key="11">
    <source>
        <dbReference type="Pfam" id="PF00772"/>
    </source>
</evidence>
<evidence type="ECO:0000256" key="3">
    <source>
        <dbReference type="ARBA" id="ARBA00022741"/>
    </source>
</evidence>
<evidence type="ECO:0000256" key="2">
    <source>
        <dbReference type="ARBA" id="ARBA00022705"/>
    </source>
</evidence>
<dbReference type="SUPFAM" id="SSF52540">
    <property type="entry name" value="P-loop containing nucleoside triphosphate hydrolases"/>
    <property type="match status" value="1"/>
</dbReference>
<accession>A0A1S5RCU8</accession>
<keyword evidence="6" id="KW-0067">ATP-binding</keyword>
<organism evidence="13 14">
    <name type="scientific">Lactobacillus phage P1</name>
    <dbReference type="NCBI Taxonomy" id="1846168"/>
    <lineage>
        <taxon>Viruses</taxon>
        <taxon>Duplodnaviria</taxon>
        <taxon>Heunggongvirae</taxon>
        <taxon>Uroviricota</taxon>
        <taxon>Caudoviricetes</taxon>
        <taxon>Tybeckvirinae</taxon>
        <taxon>Maenadvirus</taxon>
        <taxon>Maenadvirus P1</taxon>
    </lineage>
</organism>
<dbReference type="InterPro" id="IPR016136">
    <property type="entry name" value="DNA_helicase_N/primase_C"/>
</dbReference>
<dbReference type="PANTHER" id="PTHR30153">
    <property type="entry name" value="REPLICATIVE DNA HELICASE DNAB"/>
    <property type="match status" value="1"/>
</dbReference>
<dbReference type="Gene3D" id="3.40.50.300">
    <property type="entry name" value="P-loop containing nucleotide triphosphate hydrolases"/>
    <property type="match status" value="1"/>
</dbReference>
<keyword evidence="8" id="KW-0413">Isomerase</keyword>
<sequence length="534" mass="61018">MEMIYLINQNELKALIPQSQIFGVLGVLLNNPEKLLSDNVCLDKEDFQNKVHRIIFFAINNIIKESQHLKEISAIDVDTYLTQFEQYHSIFASAKGIDYIQSAKDNANVGTFNSNYHYLKKMTVLRKFAEKGIDISDIYDIHTEDVKLLEDQQKRLSQLSEEDIVNHFTQIVSGIRNEVSDWQNNSSSFSAGDDIEDFIEHINDAPQYGYGFKDSFMNSLTGGMQFGKLFLRSMKTGGGKTRLGLLDLINVSITEQYNWHTKKWVKNDDVEPSLFISTELDKHEIQMILLSAITNLTPEIIRRGNYDPATKKTIAHAAEVLHDSPMHFKEIQDFSIDDVMSIIDEYVFNYDVKYVNFDYIQAVPKLLRTGSELYGGRDIRDDRILLALTDKLRNKAKELDIFIQSATQISPSGELDYEYSRTERALRDSKSIADKIDVGVISAEVNGKDLKNLENLINNADVNPYGLEPNMGHFIYKNRLGKKSVVIWTYTNLGTLYSYPLFVTDYNYNLVDVPRTKITVGSDGKFGVDEDLVF</sequence>
<proteinExistence type="inferred from homology"/>
<evidence type="ECO:0000256" key="5">
    <source>
        <dbReference type="ARBA" id="ARBA00022806"/>
    </source>
</evidence>
<dbReference type="Pfam" id="PF03796">
    <property type="entry name" value="DnaB_C"/>
    <property type="match status" value="1"/>
</dbReference>
<dbReference type="Proteomes" id="UP000222183">
    <property type="component" value="Segment"/>
</dbReference>
<evidence type="ECO:0000256" key="6">
    <source>
        <dbReference type="ARBA" id="ARBA00022840"/>
    </source>
</evidence>
<evidence type="ECO:0000256" key="7">
    <source>
        <dbReference type="ARBA" id="ARBA00023125"/>
    </source>
</evidence>
<dbReference type="Pfam" id="PF00772">
    <property type="entry name" value="DnaB"/>
    <property type="match status" value="1"/>
</dbReference>
<evidence type="ECO:0000256" key="10">
    <source>
        <dbReference type="ARBA" id="ARBA00048954"/>
    </source>
</evidence>
<dbReference type="Gene3D" id="1.10.860.10">
    <property type="entry name" value="DNAb Helicase, Chain A"/>
    <property type="match status" value="1"/>
</dbReference>
<dbReference type="GO" id="GO:0016787">
    <property type="term" value="F:hydrolase activity"/>
    <property type="evidence" value="ECO:0007669"/>
    <property type="project" value="UniProtKB-KW"/>
</dbReference>
<feature type="domain" description="SF4 helicase" evidence="12">
    <location>
        <begin position="217"/>
        <end position="443"/>
    </location>
</feature>
<evidence type="ECO:0000259" key="12">
    <source>
        <dbReference type="Pfam" id="PF03796"/>
    </source>
</evidence>
<protein>
    <recommendedName>
        <fullName evidence="9">DNA 5'-3' helicase</fullName>
        <ecNumber evidence="9">5.6.2.3</ecNumber>
    </recommendedName>
</protein>
<comment type="similarity">
    <text evidence="1">Belongs to the helicase family. DnaB subfamily.</text>
</comment>
<gene>
    <name evidence="13" type="ORF">LVP1_g062</name>
</gene>
<dbReference type="EMBL" id="KX223815">
    <property type="protein sequence ID" value="ANO57991.1"/>
    <property type="molecule type" value="Genomic_DNA"/>
</dbReference>
<keyword evidence="7" id="KW-0238">DNA-binding</keyword>
<evidence type="ECO:0000256" key="9">
    <source>
        <dbReference type="ARBA" id="ARBA00044969"/>
    </source>
</evidence>
<evidence type="ECO:0000313" key="14">
    <source>
        <dbReference type="Proteomes" id="UP000222183"/>
    </source>
</evidence>
<reference evidence="13 14" key="1">
    <citation type="journal article" date="2016" name="J. Dairy Sci.">
        <title>Characterization and adsorption of Lactobacillus virulent phage P1.</title>
        <authorList>
            <person name="Chen X."/>
            <person name="Xi Y."/>
            <person name="Zhang H."/>
            <person name="Wang Z."/>
            <person name="Fan M."/>
            <person name="Liu Y."/>
            <person name="Wu W."/>
        </authorList>
    </citation>
    <scope>NUCLEOTIDE SEQUENCE [LARGE SCALE GENOMIC DNA]</scope>
</reference>
<dbReference type="GO" id="GO:0043139">
    <property type="term" value="F:5'-3' DNA helicase activity"/>
    <property type="evidence" value="ECO:0007669"/>
    <property type="project" value="UniProtKB-EC"/>
</dbReference>